<dbReference type="RefSeq" id="WP_093666992.1">
    <property type="nucleotide sequence ID" value="NZ_FOCF01000012.1"/>
</dbReference>
<dbReference type="AlphaFoldDB" id="A0A1H8J5J6"/>
<evidence type="ECO:0000256" key="1">
    <source>
        <dbReference type="SAM" id="SignalP"/>
    </source>
</evidence>
<gene>
    <name evidence="2" type="ORF">SAMN05192583_3482</name>
</gene>
<keyword evidence="1" id="KW-0732">Signal</keyword>
<dbReference type="Proteomes" id="UP000199206">
    <property type="component" value="Unassembled WGS sequence"/>
</dbReference>
<dbReference type="OrthoDB" id="7575365at2"/>
<feature type="chain" id="PRO_5011554065" evidence="1">
    <location>
        <begin position="18"/>
        <end position="270"/>
    </location>
</feature>
<sequence length="270" mass="29120">MRRAFPCLALASFLALGAPIAAQGTPEPAVAALHQRATVLDRRIDAALQSGRLSRSRATTLHTAVGRVQTSAGNYEARNGGIPAGELNRLDRQLSNVEAALPGMPSPQRINLRATADMRSRLAAADDRIVSAQQHGKLPAARAAALRRQIAAARQDMTQSSRRRGFVSAAELASYDRLVVSIDAELSAHAGDHPYGRDMLPAQEHSYGNDALPSAEVTAFQKTDARLRYRNARIERDARGCAVYQGTASDGRVRREALRNQAGRPICSPR</sequence>
<proteinExistence type="predicted"/>
<accession>A0A1H8J5J6</accession>
<name>A0A1H8J5J6_9SPHN</name>
<evidence type="ECO:0000313" key="2">
    <source>
        <dbReference type="EMBL" id="SEN75725.1"/>
    </source>
</evidence>
<feature type="signal peptide" evidence="1">
    <location>
        <begin position="1"/>
        <end position="17"/>
    </location>
</feature>
<dbReference type="EMBL" id="FOCF01000012">
    <property type="protein sequence ID" value="SEN75725.1"/>
    <property type="molecule type" value="Genomic_DNA"/>
</dbReference>
<reference evidence="3" key="1">
    <citation type="submission" date="2016-10" db="EMBL/GenBank/DDBJ databases">
        <authorList>
            <person name="Varghese N."/>
            <person name="Submissions S."/>
        </authorList>
    </citation>
    <scope>NUCLEOTIDE SEQUENCE [LARGE SCALE GENOMIC DNA]</scope>
    <source>
        <strain evidence="3">S6-262</strain>
    </source>
</reference>
<protein>
    <submittedName>
        <fullName evidence="2">Uncharacterized protein</fullName>
    </submittedName>
</protein>
<organism evidence="2 3">
    <name type="scientific">Sphingomonas gellani</name>
    <dbReference type="NCBI Taxonomy" id="1166340"/>
    <lineage>
        <taxon>Bacteria</taxon>
        <taxon>Pseudomonadati</taxon>
        <taxon>Pseudomonadota</taxon>
        <taxon>Alphaproteobacteria</taxon>
        <taxon>Sphingomonadales</taxon>
        <taxon>Sphingomonadaceae</taxon>
        <taxon>Sphingomonas</taxon>
    </lineage>
</organism>
<keyword evidence="3" id="KW-1185">Reference proteome</keyword>
<evidence type="ECO:0000313" key="3">
    <source>
        <dbReference type="Proteomes" id="UP000199206"/>
    </source>
</evidence>